<dbReference type="Proteomes" id="UP001458880">
    <property type="component" value="Unassembled WGS sequence"/>
</dbReference>
<dbReference type="EMBL" id="JASPKY010000508">
    <property type="protein sequence ID" value="KAK9694605.1"/>
    <property type="molecule type" value="Genomic_DNA"/>
</dbReference>
<accession>A0AAW1IXL5</accession>
<evidence type="ECO:0000313" key="1">
    <source>
        <dbReference type="EMBL" id="KAK9694605.1"/>
    </source>
</evidence>
<keyword evidence="2" id="KW-1185">Reference proteome</keyword>
<name>A0AAW1IXL5_POPJA</name>
<organism evidence="1 2">
    <name type="scientific">Popillia japonica</name>
    <name type="common">Japanese beetle</name>
    <dbReference type="NCBI Taxonomy" id="7064"/>
    <lineage>
        <taxon>Eukaryota</taxon>
        <taxon>Metazoa</taxon>
        <taxon>Ecdysozoa</taxon>
        <taxon>Arthropoda</taxon>
        <taxon>Hexapoda</taxon>
        <taxon>Insecta</taxon>
        <taxon>Pterygota</taxon>
        <taxon>Neoptera</taxon>
        <taxon>Endopterygota</taxon>
        <taxon>Coleoptera</taxon>
        <taxon>Polyphaga</taxon>
        <taxon>Scarabaeiformia</taxon>
        <taxon>Scarabaeidae</taxon>
        <taxon>Rutelinae</taxon>
        <taxon>Popillia</taxon>
    </lineage>
</organism>
<proteinExistence type="predicted"/>
<comment type="caution">
    <text evidence="1">The sequence shown here is derived from an EMBL/GenBank/DDBJ whole genome shotgun (WGS) entry which is preliminary data.</text>
</comment>
<reference evidence="1 2" key="1">
    <citation type="journal article" date="2024" name="BMC Genomics">
        <title>De novo assembly and annotation of Popillia japonica's genome with initial clues to its potential as an invasive pest.</title>
        <authorList>
            <person name="Cucini C."/>
            <person name="Boschi S."/>
            <person name="Funari R."/>
            <person name="Cardaioli E."/>
            <person name="Iannotti N."/>
            <person name="Marturano G."/>
            <person name="Paoli F."/>
            <person name="Bruttini M."/>
            <person name="Carapelli A."/>
            <person name="Frati F."/>
            <person name="Nardi F."/>
        </authorList>
    </citation>
    <scope>NUCLEOTIDE SEQUENCE [LARGE SCALE GENOMIC DNA]</scope>
    <source>
        <strain evidence="1">DMR45628</strain>
    </source>
</reference>
<sequence length="144" mass="16690">MSNKIKLQSPTLSTNLVVSLERNYGTNNDDDYDETTTRRRQPRLIRIGLDGSVDIDHDDDDANKTNHLHAYLNFKRNQFLAEVREYLRGICICGRKDRRTIVSQFEDRPDLRLQGGPRSHYQREVDRSQLQLSGVPLGITDVDF</sequence>
<protein>
    <submittedName>
        <fullName evidence="1">Uncharacterized protein</fullName>
    </submittedName>
</protein>
<dbReference type="AlphaFoldDB" id="A0AAW1IXL5"/>
<evidence type="ECO:0000313" key="2">
    <source>
        <dbReference type="Proteomes" id="UP001458880"/>
    </source>
</evidence>
<gene>
    <name evidence="1" type="ORF">QE152_g33459</name>
</gene>